<feature type="domain" description="Enoyl reductase (ER)" evidence="1">
    <location>
        <begin position="20"/>
        <end position="351"/>
    </location>
</feature>
<dbReference type="EC" id="1.6.5.5" evidence="2"/>
<keyword evidence="3" id="KW-1185">Reference proteome</keyword>
<dbReference type="InterPro" id="IPR051397">
    <property type="entry name" value="Zn-ADH-like_protein"/>
</dbReference>
<dbReference type="GO" id="GO:0003960">
    <property type="term" value="F:quinone reductase (NADPH) activity"/>
    <property type="evidence" value="ECO:0007669"/>
    <property type="project" value="UniProtKB-EC"/>
</dbReference>
<reference evidence="2 3" key="1">
    <citation type="submission" date="2023-04" db="EMBL/GenBank/DDBJ databases">
        <title>Forest soil microbial communities from Buena Vista Peninsula, Colon Province, Panama.</title>
        <authorList>
            <person name="Bouskill N."/>
        </authorList>
    </citation>
    <scope>NUCLEOTIDE SEQUENCE [LARGE SCALE GENOMIC DNA]</scope>
    <source>
        <strain evidence="2 3">AC80</strain>
    </source>
</reference>
<dbReference type="SMART" id="SM00829">
    <property type="entry name" value="PKS_ER"/>
    <property type="match status" value="1"/>
</dbReference>
<dbReference type="Pfam" id="PF08240">
    <property type="entry name" value="ADH_N"/>
    <property type="match status" value="1"/>
</dbReference>
<accession>A0ABT6KRT2</accession>
<dbReference type="Gene3D" id="3.90.180.10">
    <property type="entry name" value="Medium-chain alcohol dehydrogenases, catalytic domain"/>
    <property type="match status" value="1"/>
</dbReference>
<organism evidence="2 3">
    <name type="scientific">Mycolicibacterium frederiksbergense</name>
    <dbReference type="NCBI Taxonomy" id="117567"/>
    <lineage>
        <taxon>Bacteria</taxon>
        <taxon>Bacillati</taxon>
        <taxon>Actinomycetota</taxon>
        <taxon>Actinomycetes</taxon>
        <taxon>Mycobacteriales</taxon>
        <taxon>Mycobacteriaceae</taxon>
        <taxon>Mycolicibacterium</taxon>
    </lineage>
</organism>
<protein>
    <submittedName>
        <fullName evidence="2">NADPH2:quinone reductase</fullName>
        <ecNumber evidence="2">1.6.5.5</ecNumber>
    </submittedName>
</protein>
<name>A0ABT6KRT2_9MYCO</name>
<dbReference type="PANTHER" id="PTHR43677:SF4">
    <property type="entry name" value="QUINONE OXIDOREDUCTASE-LIKE PROTEIN 2"/>
    <property type="match status" value="1"/>
</dbReference>
<proteinExistence type="predicted"/>
<dbReference type="InterPro" id="IPR013149">
    <property type="entry name" value="ADH-like_C"/>
</dbReference>
<dbReference type="InterPro" id="IPR011032">
    <property type="entry name" value="GroES-like_sf"/>
</dbReference>
<dbReference type="InterPro" id="IPR013154">
    <property type="entry name" value="ADH-like_N"/>
</dbReference>
<dbReference type="InterPro" id="IPR020843">
    <property type="entry name" value="ER"/>
</dbReference>
<evidence type="ECO:0000313" key="3">
    <source>
        <dbReference type="Proteomes" id="UP001160130"/>
    </source>
</evidence>
<dbReference type="RefSeq" id="WP_280830162.1">
    <property type="nucleotide sequence ID" value="NZ_JARXVE010000001.1"/>
</dbReference>
<dbReference type="EMBL" id="JARXVE010000001">
    <property type="protein sequence ID" value="MDH6193449.1"/>
    <property type="molecule type" value="Genomic_DNA"/>
</dbReference>
<dbReference type="Gene3D" id="3.40.50.720">
    <property type="entry name" value="NAD(P)-binding Rossmann-like Domain"/>
    <property type="match status" value="1"/>
</dbReference>
<dbReference type="SUPFAM" id="SSF50129">
    <property type="entry name" value="GroES-like"/>
    <property type="match status" value="1"/>
</dbReference>
<dbReference type="InterPro" id="IPR036291">
    <property type="entry name" value="NAD(P)-bd_dom_sf"/>
</dbReference>
<gene>
    <name evidence="2" type="ORF">M2272_000070</name>
</gene>
<evidence type="ECO:0000313" key="2">
    <source>
        <dbReference type="EMBL" id="MDH6193449.1"/>
    </source>
</evidence>
<dbReference type="Pfam" id="PF00107">
    <property type="entry name" value="ADH_zinc_N"/>
    <property type="match status" value="1"/>
</dbReference>
<comment type="caution">
    <text evidence="2">The sequence shown here is derived from an EMBL/GenBank/DDBJ whole genome shotgun (WGS) entry which is preliminary data.</text>
</comment>
<dbReference type="SUPFAM" id="SSF51735">
    <property type="entry name" value="NAD(P)-binding Rossmann-fold domains"/>
    <property type="match status" value="1"/>
</dbReference>
<sequence>MNQTAGSPISADAWVATALGEPTEVLERQTVEVRAPGPNEVRVAVRAFCLNLNDIDIIKGRYTTLPLQPPFVPGMEAVGVVESAGLGAEHLVGRRVVGIPVMAFGGYASYAIVDAATVLDLPEWVSDVDGAALHYPFHLGWFALRERGRLQPGETLLVHAAAGGTGSGALVLGKALGARVIATAGSDEKAEFCRKLGADHAINYRSGDWVEQVMDLTYGRGVDVAFDAVGGSVTTDTFRCMGFNGRHLMAGFAQDIALEDGDYISPRPIAYGNFDVCGVCLVYVTDPLAVRRTLGFNWPARSEGLNAHVQILELMRTGQIRTVVGDNVTWAELPQALQRMAARQTTGRLVVSTGAHD</sequence>
<dbReference type="PANTHER" id="PTHR43677">
    <property type="entry name" value="SHORT-CHAIN DEHYDROGENASE/REDUCTASE"/>
    <property type="match status" value="1"/>
</dbReference>
<evidence type="ECO:0000259" key="1">
    <source>
        <dbReference type="SMART" id="SM00829"/>
    </source>
</evidence>
<keyword evidence="2" id="KW-0560">Oxidoreductase</keyword>
<dbReference type="Proteomes" id="UP001160130">
    <property type="component" value="Unassembled WGS sequence"/>
</dbReference>